<feature type="non-terminal residue" evidence="2">
    <location>
        <position position="187"/>
    </location>
</feature>
<reference evidence="2" key="1">
    <citation type="submission" date="2023-10" db="EMBL/GenBank/DDBJ databases">
        <authorList>
            <person name="Chen Y."/>
            <person name="Shah S."/>
            <person name="Dougan E. K."/>
            <person name="Thang M."/>
            <person name="Chan C."/>
        </authorList>
    </citation>
    <scope>NUCLEOTIDE SEQUENCE [LARGE SCALE GENOMIC DNA]</scope>
</reference>
<proteinExistence type="predicted"/>
<gene>
    <name evidence="2" type="ORF">PCOR1329_LOCUS55753</name>
</gene>
<evidence type="ECO:0000313" key="2">
    <source>
        <dbReference type="EMBL" id="CAK0869365.1"/>
    </source>
</evidence>
<feature type="region of interest" description="Disordered" evidence="1">
    <location>
        <begin position="1"/>
        <end position="41"/>
    </location>
</feature>
<evidence type="ECO:0000313" key="3">
    <source>
        <dbReference type="Proteomes" id="UP001189429"/>
    </source>
</evidence>
<protein>
    <submittedName>
        <fullName evidence="2">Uncharacterized protein</fullName>
    </submittedName>
</protein>
<dbReference type="EMBL" id="CAUYUJ010016845">
    <property type="protein sequence ID" value="CAK0869365.1"/>
    <property type="molecule type" value="Genomic_DNA"/>
</dbReference>
<evidence type="ECO:0000256" key="1">
    <source>
        <dbReference type="SAM" id="MobiDB-lite"/>
    </source>
</evidence>
<dbReference type="Proteomes" id="UP001189429">
    <property type="component" value="Unassembled WGS sequence"/>
</dbReference>
<feature type="compositionally biased region" description="Low complexity" evidence="1">
    <location>
        <begin position="142"/>
        <end position="159"/>
    </location>
</feature>
<accession>A0ABN9V962</accession>
<feature type="compositionally biased region" description="Basic and acidic residues" evidence="1">
    <location>
        <begin position="24"/>
        <end position="40"/>
    </location>
</feature>
<keyword evidence="3" id="KW-1185">Reference proteome</keyword>
<feature type="region of interest" description="Disordered" evidence="1">
    <location>
        <begin position="109"/>
        <end position="187"/>
    </location>
</feature>
<feature type="compositionally biased region" description="Basic and acidic residues" evidence="1">
    <location>
        <begin position="171"/>
        <end position="187"/>
    </location>
</feature>
<feature type="region of interest" description="Disordered" evidence="1">
    <location>
        <begin position="56"/>
        <end position="95"/>
    </location>
</feature>
<sequence length="187" mass="19482">MPTELWSETRRAATVPRLAGGKRTLGDKEEGHGEEGRGSENRAVVYMPGCAAGLLYSGPEQVPKRNTASRPRLASSLGRTRSTGLGETEGRGPDLGFGDAVILLTGMDSGAPDGAGLPEPETLNQQLAGIDVSRAPCRDGARGPPGRAPRPLGQAARARAPPKRPAGRGLAPDRCRGHAAELRRSPP</sequence>
<organism evidence="2 3">
    <name type="scientific">Prorocentrum cordatum</name>
    <dbReference type="NCBI Taxonomy" id="2364126"/>
    <lineage>
        <taxon>Eukaryota</taxon>
        <taxon>Sar</taxon>
        <taxon>Alveolata</taxon>
        <taxon>Dinophyceae</taxon>
        <taxon>Prorocentrales</taxon>
        <taxon>Prorocentraceae</taxon>
        <taxon>Prorocentrum</taxon>
    </lineage>
</organism>
<comment type="caution">
    <text evidence="2">The sequence shown here is derived from an EMBL/GenBank/DDBJ whole genome shotgun (WGS) entry which is preliminary data.</text>
</comment>
<name>A0ABN9V962_9DINO</name>